<feature type="region of interest" description="Disordered" evidence="1">
    <location>
        <begin position="39"/>
        <end position="66"/>
    </location>
</feature>
<organism evidence="2 3">
    <name type="scientific">Actinomadura napierensis</name>
    <dbReference type="NCBI Taxonomy" id="267854"/>
    <lineage>
        <taxon>Bacteria</taxon>
        <taxon>Bacillati</taxon>
        <taxon>Actinomycetota</taxon>
        <taxon>Actinomycetes</taxon>
        <taxon>Streptosporangiales</taxon>
        <taxon>Thermomonosporaceae</taxon>
        <taxon>Actinomadura</taxon>
    </lineage>
</organism>
<reference evidence="2 3" key="1">
    <citation type="journal article" date="2019" name="Int. J. Syst. Evol. Microbiol.">
        <title>The Global Catalogue of Microorganisms (GCM) 10K type strain sequencing project: providing services to taxonomists for standard genome sequencing and annotation.</title>
        <authorList>
            <consortium name="The Broad Institute Genomics Platform"/>
            <consortium name="The Broad Institute Genome Sequencing Center for Infectious Disease"/>
            <person name="Wu L."/>
            <person name="Ma J."/>
        </authorList>
    </citation>
    <scope>NUCLEOTIDE SEQUENCE [LARGE SCALE GENOMIC DNA]</scope>
    <source>
        <strain evidence="2 3">JCM 13850</strain>
    </source>
</reference>
<feature type="region of interest" description="Disordered" evidence="1">
    <location>
        <begin position="81"/>
        <end position="110"/>
    </location>
</feature>
<protein>
    <submittedName>
        <fullName evidence="2">Uncharacterized protein</fullName>
    </submittedName>
</protein>
<comment type="caution">
    <text evidence="2">The sequence shown here is derived from an EMBL/GenBank/DDBJ whole genome shotgun (WGS) entry which is preliminary data.</text>
</comment>
<accession>A0ABN3AG05</accession>
<feature type="compositionally biased region" description="Basic and acidic residues" evidence="1">
    <location>
        <begin position="81"/>
        <end position="99"/>
    </location>
</feature>
<keyword evidence="3" id="KW-1185">Reference proteome</keyword>
<evidence type="ECO:0000256" key="1">
    <source>
        <dbReference type="SAM" id="MobiDB-lite"/>
    </source>
</evidence>
<name>A0ABN3AG05_9ACTN</name>
<proteinExistence type="predicted"/>
<dbReference type="EMBL" id="BAAAMR010000137">
    <property type="protein sequence ID" value="GAA2166608.1"/>
    <property type="molecule type" value="Genomic_DNA"/>
</dbReference>
<evidence type="ECO:0000313" key="3">
    <source>
        <dbReference type="Proteomes" id="UP001501020"/>
    </source>
</evidence>
<evidence type="ECO:0000313" key="2">
    <source>
        <dbReference type="EMBL" id="GAA2166608.1"/>
    </source>
</evidence>
<feature type="compositionally biased region" description="Polar residues" evidence="1">
    <location>
        <begin position="100"/>
        <end position="110"/>
    </location>
</feature>
<sequence length="110" mass="11604">MLGDLLRATAASGEVRAIADALKEAGLLRAGLRGALRPTRTGRAARRRAVEEVPPDGPGRCAALGPDGVGEAGLREILLTEDPKPLKLDQARRRGHDLESSNLSDTQYGP</sequence>
<gene>
    <name evidence="2" type="ORF">GCM10009727_86400</name>
</gene>
<dbReference type="Proteomes" id="UP001501020">
    <property type="component" value="Unassembled WGS sequence"/>
</dbReference>
<dbReference type="RefSeq" id="WP_344282194.1">
    <property type="nucleotide sequence ID" value="NZ_BAAAMR010000137.1"/>
</dbReference>